<dbReference type="AlphaFoldDB" id="A0A1E7QLM8"/>
<dbReference type="PANTHER" id="PTHR12910">
    <property type="entry name" value="NADH-UBIQUINONE OXIDOREDUCTASE SUBUNIT B17.2"/>
    <property type="match status" value="1"/>
</dbReference>
<name>A0A1E7QLM8_WOLPI</name>
<protein>
    <recommendedName>
        <fullName evidence="3">NADH:ubiquinone oxidoreductase</fullName>
    </recommendedName>
</protein>
<dbReference type="PANTHER" id="PTHR12910:SF2">
    <property type="entry name" value="NADH DEHYDROGENASE [UBIQUINONE] 1 ALPHA SUBCOMPLEX SUBUNIT 12"/>
    <property type="match status" value="1"/>
</dbReference>
<evidence type="ECO:0000313" key="2">
    <source>
        <dbReference type="Proteomes" id="UP000175679"/>
    </source>
</evidence>
<dbReference type="RefSeq" id="WP_070064775.1">
    <property type="nucleotide sequence ID" value="NZ_MJMG01000001.1"/>
</dbReference>
<proteinExistence type="predicted"/>
<reference evidence="1 2" key="1">
    <citation type="submission" date="2016-09" db="EMBL/GenBank/DDBJ databases">
        <title>Genomic evidence for plant-parasitic nematodes as the earliest Wolbachia hosts.</title>
        <authorList>
            <person name="Brown A.M."/>
            <person name="Wasala S.K."/>
            <person name="Howe D.K."/>
            <person name="Peetz A.B."/>
            <person name="Zasada I.A."/>
            <person name="Denver D.R."/>
        </authorList>
    </citation>
    <scope>NUCLEOTIDE SEQUENCE [LARGE SCALE GENOMIC DNA]</scope>
    <source>
        <strain evidence="2">wPpe</strain>
    </source>
</reference>
<evidence type="ECO:0000313" key="1">
    <source>
        <dbReference type="EMBL" id="OEY87124.1"/>
    </source>
</evidence>
<sequence length="83" mass="9821">MLFHKYRLVGKDENGNSYYESSTGKRWVMYNKTPDPTTVQPNWHMWLHYSDDTLPVSSKKIHVKHAAGTIKNKNYYESWSPDN</sequence>
<dbReference type="OrthoDB" id="9795340at2"/>
<dbReference type="Pfam" id="PF05071">
    <property type="entry name" value="NDUFA12"/>
    <property type="match status" value="1"/>
</dbReference>
<gene>
    <name evidence="1" type="ORF">BIY23_01410</name>
</gene>
<dbReference type="GO" id="GO:0006979">
    <property type="term" value="P:response to oxidative stress"/>
    <property type="evidence" value="ECO:0007669"/>
    <property type="project" value="TreeGrafter"/>
</dbReference>
<dbReference type="InterPro" id="IPR007763">
    <property type="entry name" value="NDUFA12"/>
</dbReference>
<dbReference type="Proteomes" id="UP000175679">
    <property type="component" value="Unassembled WGS sequence"/>
</dbReference>
<dbReference type="GO" id="GO:0045271">
    <property type="term" value="C:respiratory chain complex I"/>
    <property type="evidence" value="ECO:0007669"/>
    <property type="project" value="InterPro"/>
</dbReference>
<comment type="caution">
    <text evidence="1">The sequence shown here is derived from an EMBL/GenBank/DDBJ whole genome shotgun (WGS) entry which is preliminary data.</text>
</comment>
<keyword evidence="2" id="KW-1185">Reference proteome</keyword>
<organism evidence="1 2">
    <name type="scientific">Wolbachia pipientis</name>
    <dbReference type="NCBI Taxonomy" id="955"/>
    <lineage>
        <taxon>Bacteria</taxon>
        <taxon>Pseudomonadati</taxon>
        <taxon>Pseudomonadota</taxon>
        <taxon>Alphaproteobacteria</taxon>
        <taxon>Rickettsiales</taxon>
        <taxon>Anaplasmataceae</taxon>
        <taxon>Wolbachieae</taxon>
        <taxon>Wolbachia</taxon>
    </lineage>
</organism>
<dbReference type="EMBL" id="MJMG01000001">
    <property type="protein sequence ID" value="OEY87124.1"/>
    <property type="molecule type" value="Genomic_DNA"/>
</dbReference>
<accession>A0A1E7QLM8</accession>
<evidence type="ECO:0008006" key="3">
    <source>
        <dbReference type="Google" id="ProtNLM"/>
    </source>
</evidence>